<accession>A0ACB8SV71</accession>
<protein>
    <submittedName>
        <fullName evidence="1">Uncharacterized protein</fullName>
    </submittedName>
</protein>
<reference evidence="1" key="2">
    <citation type="journal article" date="2022" name="New Phytol.">
        <title>Evolutionary transition to the ectomycorrhizal habit in the genomes of a hyperdiverse lineage of mushroom-forming fungi.</title>
        <authorList>
            <person name="Looney B."/>
            <person name="Miyauchi S."/>
            <person name="Morin E."/>
            <person name="Drula E."/>
            <person name="Courty P.E."/>
            <person name="Kohler A."/>
            <person name="Kuo A."/>
            <person name="LaButti K."/>
            <person name="Pangilinan J."/>
            <person name="Lipzen A."/>
            <person name="Riley R."/>
            <person name="Andreopoulos W."/>
            <person name="He G."/>
            <person name="Johnson J."/>
            <person name="Nolan M."/>
            <person name="Tritt A."/>
            <person name="Barry K.W."/>
            <person name="Grigoriev I.V."/>
            <person name="Nagy L.G."/>
            <person name="Hibbett D."/>
            <person name="Henrissat B."/>
            <person name="Matheny P.B."/>
            <person name="Labbe J."/>
            <person name="Martin F.M."/>
        </authorList>
    </citation>
    <scope>NUCLEOTIDE SEQUENCE</scope>
    <source>
        <strain evidence="1">HHB10654</strain>
    </source>
</reference>
<reference evidence="1" key="1">
    <citation type="submission" date="2021-03" db="EMBL/GenBank/DDBJ databases">
        <authorList>
            <consortium name="DOE Joint Genome Institute"/>
            <person name="Ahrendt S."/>
            <person name="Looney B.P."/>
            <person name="Miyauchi S."/>
            <person name="Morin E."/>
            <person name="Drula E."/>
            <person name="Courty P.E."/>
            <person name="Chicoki N."/>
            <person name="Fauchery L."/>
            <person name="Kohler A."/>
            <person name="Kuo A."/>
            <person name="Labutti K."/>
            <person name="Pangilinan J."/>
            <person name="Lipzen A."/>
            <person name="Riley R."/>
            <person name="Andreopoulos W."/>
            <person name="He G."/>
            <person name="Johnson J."/>
            <person name="Barry K.W."/>
            <person name="Grigoriev I.V."/>
            <person name="Nagy L."/>
            <person name="Hibbett D."/>
            <person name="Henrissat B."/>
            <person name="Matheny P.B."/>
            <person name="Labbe J."/>
            <person name="Martin F."/>
        </authorList>
    </citation>
    <scope>NUCLEOTIDE SEQUENCE</scope>
    <source>
        <strain evidence="1">HHB10654</strain>
    </source>
</reference>
<evidence type="ECO:0000313" key="2">
    <source>
        <dbReference type="Proteomes" id="UP000814140"/>
    </source>
</evidence>
<comment type="caution">
    <text evidence="1">The sequence shown here is derived from an EMBL/GenBank/DDBJ whole genome shotgun (WGS) entry which is preliminary data.</text>
</comment>
<dbReference type="EMBL" id="MU277219">
    <property type="protein sequence ID" value="KAI0060403.1"/>
    <property type="molecule type" value="Genomic_DNA"/>
</dbReference>
<proteinExistence type="predicted"/>
<gene>
    <name evidence="1" type="ORF">BV25DRAFT_1827890</name>
</gene>
<name>A0ACB8SV71_9AGAM</name>
<dbReference type="Proteomes" id="UP000814140">
    <property type="component" value="Unassembled WGS sequence"/>
</dbReference>
<evidence type="ECO:0000313" key="1">
    <source>
        <dbReference type="EMBL" id="KAI0060403.1"/>
    </source>
</evidence>
<sequence length="342" mass="37811">MPDITIEAAIIIALFMESVFYGLYLVTFGICMRVLLFKKSATARRPTLIAVALLLFIIATMNIAFSLRHVLDAFVWYKGPGGAEAQLYDISNPVNAMKTVDYVIQTIVGDGMLLYRCFVVYGRDWRIIAFPILIWITSIVLGIITCQITFSLNEDALLNAKRLVPFVTAALSTTMALNIIATSLILLRLWTIQRRTPDSLLSLYGHRKRGSFLGRVILIIIESASMYTFAVLIFFVVYTCTNNAEYAVADCIVQIIGIAFNFIIVRTSQGWTVEPTITVPLTSQITIGSVFPLSQSRVAAAEAFHARTAKHDGSHGYQDSFTIPGDVEQGQDLSPTSGDKNT</sequence>
<keyword evidence="2" id="KW-1185">Reference proteome</keyword>
<organism evidence="1 2">
    <name type="scientific">Artomyces pyxidatus</name>
    <dbReference type="NCBI Taxonomy" id="48021"/>
    <lineage>
        <taxon>Eukaryota</taxon>
        <taxon>Fungi</taxon>
        <taxon>Dikarya</taxon>
        <taxon>Basidiomycota</taxon>
        <taxon>Agaricomycotina</taxon>
        <taxon>Agaricomycetes</taxon>
        <taxon>Russulales</taxon>
        <taxon>Auriscalpiaceae</taxon>
        <taxon>Artomyces</taxon>
    </lineage>
</organism>